<dbReference type="SUPFAM" id="SSF52540">
    <property type="entry name" value="P-loop containing nucleoside triphosphate hydrolases"/>
    <property type="match status" value="1"/>
</dbReference>
<comment type="caution">
    <text evidence="4">The sequence shown here is derived from an EMBL/GenBank/DDBJ whole genome shotgun (WGS) entry which is preliminary data.</text>
</comment>
<dbReference type="InterPro" id="IPR003593">
    <property type="entry name" value="AAA+_ATPase"/>
</dbReference>
<name>A0ABS4F0I4_9CLOT</name>
<evidence type="ECO:0000313" key="5">
    <source>
        <dbReference type="Proteomes" id="UP000783390"/>
    </source>
</evidence>
<evidence type="ECO:0000313" key="4">
    <source>
        <dbReference type="EMBL" id="MBP1889750.1"/>
    </source>
</evidence>
<accession>A0ABS4F0I4</accession>
<dbReference type="NCBIfam" id="TIGR02858">
    <property type="entry name" value="spore_III_AA"/>
    <property type="match status" value="1"/>
</dbReference>
<dbReference type="Gene3D" id="3.40.50.300">
    <property type="entry name" value="P-loop containing nucleotide triphosphate hydrolases"/>
    <property type="match status" value="1"/>
</dbReference>
<dbReference type="SMART" id="SM00382">
    <property type="entry name" value="AAA"/>
    <property type="match status" value="1"/>
</dbReference>
<sequence length="307" mass="34345">MLREEERINIFPKNIMSLINEYVKEGIQEIRIKINKPIILYTNKGEIILSKEVTKEEFKFILQRISNYSIYAYEEEIKQGFITLKGGHRVGIAGECVMNGNSVKTIKNISSLNIRISKEIIGCGKKVIKFICENNIIKNTLIISPPKCGKTTILRDITRILSSGDFKNKLEGKKVVVIDERSEIGASYLGIPQMNLGIRTDVLDNCLKREGMIMAIRSLSPDVLICDEIGTKEDVIALNTAFNSGVNIVVTVHGSNLEDIISRKVFSNLFNFGIIERVIILSNRLGVGTIEKVYSIGKEGEISCLGF</sequence>
<dbReference type="InterPro" id="IPR014217">
    <property type="entry name" value="Spore_III_AA"/>
</dbReference>
<dbReference type="PANTHER" id="PTHR20953">
    <property type="entry name" value="KINASE-RELATED"/>
    <property type="match status" value="1"/>
</dbReference>
<dbReference type="RefSeq" id="WP_209796647.1">
    <property type="nucleotide sequence ID" value="NZ_JAGGJZ010000003.1"/>
</dbReference>
<dbReference type="Pfam" id="PF19568">
    <property type="entry name" value="Spore_III_AA"/>
    <property type="match status" value="1"/>
</dbReference>
<feature type="domain" description="AAA+ ATPase" evidence="3">
    <location>
        <begin position="136"/>
        <end position="276"/>
    </location>
</feature>
<evidence type="ECO:0000256" key="1">
    <source>
        <dbReference type="ARBA" id="ARBA00022741"/>
    </source>
</evidence>
<proteinExistence type="predicted"/>
<protein>
    <submittedName>
        <fullName evidence="4">Stage III sporulation protein AA</fullName>
    </submittedName>
</protein>
<reference evidence="4 5" key="1">
    <citation type="submission" date="2021-03" db="EMBL/GenBank/DDBJ databases">
        <title>Genomic Encyclopedia of Type Strains, Phase IV (KMG-IV): sequencing the most valuable type-strain genomes for metagenomic binning, comparative biology and taxonomic classification.</title>
        <authorList>
            <person name="Goeker M."/>
        </authorList>
    </citation>
    <scope>NUCLEOTIDE SEQUENCE [LARGE SCALE GENOMIC DNA]</scope>
    <source>
        <strain evidence="4 5">DSM 3984</strain>
    </source>
</reference>
<dbReference type="InterPro" id="IPR027417">
    <property type="entry name" value="P-loop_NTPase"/>
</dbReference>
<dbReference type="EMBL" id="JAGGJZ010000003">
    <property type="protein sequence ID" value="MBP1889750.1"/>
    <property type="molecule type" value="Genomic_DNA"/>
</dbReference>
<dbReference type="PANTHER" id="PTHR20953:SF3">
    <property type="entry name" value="P-LOOP CONTAINING NUCLEOSIDE TRIPHOSPHATE HYDROLASES SUPERFAMILY PROTEIN"/>
    <property type="match status" value="1"/>
</dbReference>
<organism evidence="4 5">
    <name type="scientific">Clostridium moniliforme</name>
    <dbReference type="NCBI Taxonomy" id="39489"/>
    <lineage>
        <taxon>Bacteria</taxon>
        <taxon>Bacillati</taxon>
        <taxon>Bacillota</taxon>
        <taxon>Clostridia</taxon>
        <taxon>Eubacteriales</taxon>
        <taxon>Clostridiaceae</taxon>
        <taxon>Clostridium</taxon>
    </lineage>
</organism>
<keyword evidence="2" id="KW-0067">ATP-binding</keyword>
<evidence type="ECO:0000259" key="3">
    <source>
        <dbReference type="SMART" id="SM00382"/>
    </source>
</evidence>
<keyword evidence="1" id="KW-0547">Nucleotide-binding</keyword>
<dbReference type="Proteomes" id="UP000783390">
    <property type="component" value="Unassembled WGS sequence"/>
</dbReference>
<keyword evidence="5" id="KW-1185">Reference proteome</keyword>
<dbReference type="InterPro" id="IPR045735">
    <property type="entry name" value="Spore_III_AA_AAA+_ATPase"/>
</dbReference>
<evidence type="ECO:0000256" key="2">
    <source>
        <dbReference type="ARBA" id="ARBA00022840"/>
    </source>
</evidence>
<gene>
    <name evidence="4" type="ORF">J2Z53_001333</name>
</gene>